<protein>
    <submittedName>
        <fullName evidence="3">Uncharacterized protein</fullName>
    </submittedName>
</protein>
<dbReference type="EMBL" id="CADEAL010001680">
    <property type="protein sequence ID" value="CAB1434658.1"/>
    <property type="molecule type" value="Genomic_DNA"/>
</dbReference>
<keyword evidence="2" id="KW-0472">Membrane</keyword>
<dbReference type="Proteomes" id="UP001153269">
    <property type="component" value="Unassembled WGS sequence"/>
</dbReference>
<feature type="transmembrane region" description="Helical" evidence="2">
    <location>
        <begin position="16"/>
        <end position="34"/>
    </location>
</feature>
<reference evidence="3" key="1">
    <citation type="submission" date="2020-03" db="EMBL/GenBank/DDBJ databases">
        <authorList>
            <person name="Weist P."/>
        </authorList>
    </citation>
    <scope>NUCLEOTIDE SEQUENCE</scope>
</reference>
<evidence type="ECO:0000313" key="4">
    <source>
        <dbReference type="Proteomes" id="UP001153269"/>
    </source>
</evidence>
<evidence type="ECO:0000256" key="1">
    <source>
        <dbReference type="SAM" id="MobiDB-lite"/>
    </source>
</evidence>
<proteinExistence type="predicted"/>
<feature type="compositionally biased region" description="Basic and acidic residues" evidence="1">
    <location>
        <begin position="78"/>
        <end position="89"/>
    </location>
</feature>
<keyword evidence="2" id="KW-1133">Transmembrane helix</keyword>
<dbReference type="AlphaFoldDB" id="A0A9N7UQZ9"/>
<keyword evidence="4" id="KW-1185">Reference proteome</keyword>
<comment type="caution">
    <text evidence="3">The sequence shown here is derived from an EMBL/GenBank/DDBJ whole genome shotgun (WGS) entry which is preliminary data.</text>
</comment>
<evidence type="ECO:0000313" key="3">
    <source>
        <dbReference type="EMBL" id="CAB1434658.1"/>
    </source>
</evidence>
<name>A0A9N7UQZ9_PLEPL</name>
<gene>
    <name evidence="3" type="ORF">PLEPLA_LOCUS22707</name>
</gene>
<organism evidence="3 4">
    <name type="scientific">Pleuronectes platessa</name>
    <name type="common">European plaice</name>
    <dbReference type="NCBI Taxonomy" id="8262"/>
    <lineage>
        <taxon>Eukaryota</taxon>
        <taxon>Metazoa</taxon>
        <taxon>Chordata</taxon>
        <taxon>Craniata</taxon>
        <taxon>Vertebrata</taxon>
        <taxon>Euteleostomi</taxon>
        <taxon>Actinopterygii</taxon>
        <taxon>Neopterygii</taxon>
        <taxon>Teleostei</taxon>
        <taxon>Neoteleostei</taxon>
        <taxon>Acanthomorphata</taxon>
        <taxon>Carangaria</taxon>
        <taxon>Pleuronectiformes</taxon>
        <taxon>Pleuronectoidei</taxon>
        <taxon>Pleuronectidae</taxon>
        <taxon>Pleuronectes</taxon>
    </lineage>
</organism>
<sequence>MEFPPSVHWYMSSSRLVWLLFVRGAAECVLPIGLPMRRHDRALKSCQATSAAQRPDGSAPDHNQSRGRHVFTTSRRIRGGDERGGDDTRGQLSPSGFKRQTLPPYWSEPPGHMSDHGNT</sequence>
<evidence type="ECO:0000256" key="2">
    <source>
        <dbReference type="SAM" id="Phobius"/>
    </source>
</evidence>
<accession>A0A9N7UQZ9</accession>
<feature type="region of interest" description="Disordered" evidence="1">
    <location>
        <begin position="45"/>
        <end position="119"/>
    </location>
</feature>
<keyword evidence="2" id="KW-0812">Transmembrane</keyword>